<comment type="pathway">
    <text evidence="1 8">Amino-acid biosynthesis; L-histidine biosynthesis; L-histidine from 5-phospho-alpha-D-ribose 1-diphosphate: step 8/9.</text>
</comment>
<dbReference type="EC" id="3.1.3.15" evidence="3 8"/>
<gene>
    <name evidence="10" type="ORF">D0435_04380</name>
</gene>
<comment type="similarity">
    <text evidence="2 8">Belongs to the PHP hydrolase family. HisK subfamily.</text>
</comment>
<comment type="catalytic activity">
    <reaction evidence="7 8">
        <text>L-histidinol phosphate + H2O = L-histidinol + phosphate</text>
        <dbReference type="Rhea" id="RHEA:14465"/>
        <dbReference type="ChEBI" id="CHEBI:15377"/>
        <dbReference type="ChEBI" id="CHEBI:43474"/>
        <dbReference type="ChEBI" id="CHEBI:57699"/>
        <dbReference type="ChEBI" id="CHEBI:57980"/>
        <dbReference type="EC" id="3.1.3.15"/>
    </reaction>
</comment>
<dbReference type="EMBL" id="QXWK01000008">
    <property type="protein sequence ID" value="NBH60890.1"/>
    <property type="molecule type" value="Genomic_DNA"/>
</dbReference>
<dbReference type="NCBIfam" id="TIGR01856">
    <property type="entry name" value="hisJ_fam"/>
    <property type="match status" value="1"/>
</dbReference>
<evidence type="ECO:0000313" key="11">
    <source>
        <dbReference type="Proteomes" id="UP000446866"/>
    </source>
</evidence>
<dbReference type="InterPro" id="IPR016195">
    <property type="entry name" value="Pol/histidinol_Pase-like"/>
</dbReference>
<evidence type="ECO:0000256" key="7">
    <source>
        <dbReference type="ARBA" id="ARBA00049158"/>
    </source>
</evidence>
<protein>
    <recommendedName>
        <fullName evidence="3 8">Histidinol-phosphatase</fullName>
        <shortName evidence="8">HolPase</shortName>
        <ecNumber evidence="3 8">3.1.3.15</ecNumber>
    </recommendedName>
</protein>
<keyword evidence="5 8" id="KW-0378">Hydrolase</keyword>
<organism evidence="10 11">
    <name type="scientific">Anaerotruncus colihominis</name>
    <dbReference type="NCBI Taxonomy" id="169435"/>
    <lineage>
        <taxon>Bacteria</taxon>
        <taxon>Bacillati</taxon>
        <taxon>Bacillota</taxon>
        <taxon>Clostridia</taxon>
        <taxon>Eubacteriales</taxon>
        <taxon>Oscillospiraceae</taxon>
        <taxon>Anaerotruncus</taxon>
    </lineage>
</organism>
<dbReference type="Gene3D" id="3.20.20.140">
    <property type="entry name" value="Metal-dependent hydrolases"/>
    <property type="match status" value="1"/>
</dbReference>
<dbReference type="RefSeq" id="WP_160201186.1">
    <property type="nucleotide sequence ID" value="NZ_QXWK01000008.1"/>
</dbReference>
<evidence type="ECO:0000256" key="1">
    <source>
        <dbReference type="ARBA" id="ARBA00004970"/>
    </source>
</evidence>
<keyword evidence="4 8" id="KW-0028">Amino-acid biosynthesis</keyword>
<dbReference type="PANTHER" id="PTHR21039:SF0">
    <property type="entry name" value="HISTIDINOL-PHOSPHATASE"/>
    <property type="match status" value="1"/>
</dbReference>
<dbReference type="SMART" id="SM00481">
    <property type="entry name" value="POLIIIAc"/>
    <property type="match status" value="1"/>
</dbReference>
<accession>A0A845QG37</accession>
<keyword evidence="6 8" id="KW-0368">Histidine biosynthesis</keyword>
<evidence type="ECO:0000256" key="8">
    <source>
        <dbReference type="RuleBase" id="RU366003"/>
    </source>
</evidence>
<dbReference type="UniPathway" id="UPA00031">
    <property type="reaction ID" value="UER00013"/>
</dbReference>
<evidence type="ECO:0000313" key="10">
    <source>
        <dbReference type="EMBL" id="NBH60890.1"/>
    </source>
</evidence>
<dbReference type="Pfam" id="PF02811">
    <property type="entry name" value="PHP"/>
    <property type="match status" value="1"/>
</dbReference>
<evidence type="ECO:0000256" key="3">
    <source>
        <dbReference type="ARBA" id="ARBA00013085"/>
    </source>
</evidence>
<feature type="domain" description="Polymerase/histidinol phosphatase N-terminal" evidence="9">
    <location>
        <begin position="3"/>
        <end position="95"/>
    </location>
</feature>
<comment type="caution">
    <text evidence="10">The sequence shown here is derived from an EMBL/GenBank/DDBJ whole genome shotgun (WGS) entry which is preliminary data.</text>
</comment>
<dbReference type="GO" id="GO:0004401">
    <property type="term" value="F:histidinol-phosphatase activity"/>
    <property type="evidence" value="ECO:0007669"/>
    <property type="project" value="UniProtKB-UniRule"/>
</dbReference>
<evidence type="ECO:0000259" key="9">
    <source>
        <dbReference type="SMART" id="SM00481"/>
    </source>
</evidence>
<evidence type="ECO:0000256" key="4">
    <source>
        <dbReference type="ARBA" id="ARBA00022605"/>
    </source>
</evidence>
<evidence type="ECO:0000256" key="5">
    <source>
        <dbReference type="ARBA" id="ARBA00022801"/>
    </source>
</evidence>
<reference evidence="10 11" key="1">
    <citation type="submission" date="2018-08" db="EMBL/GenBank/DDBJ databases">
        <title>Murine metabolic-syndrome-specific gut microbial biobank.</title>
        <authorList>
            <person name="Liu C."/>
        </authorList>
    </citation>
    <scope>NUCLEOTIDE SEQUENCE [LARGE SCALE GENOMIC DNA]</scope>
    <source>
        <strain evidence="10 11">28</strain>
    </source>
</reference>
<dbReference type="Proteomes" id="UP000446866">
    <property type="component" value="Unassembled WGS sequence"/>
</dbReference>
<dbReference type="AlphaFoldDB" id="A0A845QG37"/>
<evidence type="ECO:0000256" key="2">
    <source>
        <dbReference type="ARBA" id="ARBA00009152"/>
    </source>
</evidence>
<dbReference type="InterPro" id="IPR003141">
    <property type="entry name" value="Pol/His_phosphatase_N"/>
</dbReference>
<proteinExistence type="inferred from homology"/>
<keyword evidence="11" id="KW-1185">Reference proteome</keyword>
<dbReference type="InterPro" id="IPR010140">
    <property type="entry name" value="Histidinol_P_phosphatase_HisJ"/>
</dbReference>
<dbReference type="InterPro" id="IPR004013">
    <property type="entry name" value="PHP_dom"/>
</dbReference>
<evidence type="ECO:0000256" key="6">
    <source>
        <dbReference type="ARBA" id="ARBA00023102"/>
    </source>
</evidence>
<name>A0A845QG37_9FIRM</name>
<dbReference type="PANTHER" id="PTHR21039">
    <property type="entry name" value="HISTIDINOL PHOSPHATASE-RELATED"/>
    <property type="match status" value="1"/>
</dbReference>
<dbReference type="GO" id="GO:0000105">
    <property type="term" value="P:L-histidine biosynthetic process"/>
    <property type="evidence" value="ECO:0007669"/>
    <property type="project" value="UniProtKB-UniRule"/>
</dbReference>
<dbReference type="GO" id="GO:0005737">
    <property type="term" value="C:cytoplasm"/>
    <property type="evidence" value="ECO:0007669"/>
    <property type="project" value="TreeGrafter"/>
</dbReference>
<dbReference type="SUPFAM" id="SSF89550">
    <property type="entry name" value="PHP domain-like"/>
    <property type="match status" value="1"/>
</dbReference>
<sequence>MIADMHVHTRWSSDSTTPVAEQVERAIELGMESICITDHQDFDAPRFPPDYFTFLIDDRGDDAAISAYVADLASVKERYGDRIEVLTGIELGMQPHLCERLTELANSFPFDFIIGSTHTFHKMDAEDKRHYEGVDIQLAVSQYFEEELENIKRFQVFDVAGHMDFVLRYGPGALEQFTYAKYADILDAILKELIETGRGIECNTSKFVAKNMTNPHRDIIKRYAELGGEIITFGSDSHVSSRLGEGFCEVAEMVKACGIDYYAVFRQHKPSFYKI</sequence>